<dbReference type="SUPFAM" id="SSF101960">
    <property type="entry name" value="Stabilizer of iron transporter SufD"/>
    <property type="match status" value="1"/>
</dbReference>
<dbReference type="InterPro" id="IPR037284">
    <property type="entry name" value="SUF_FeS_clus_asmbl_SufBD_sf"/>
</dbReference>
<dbReference type="PANTHER" id="PTHR30508">
    <property type="entry name" value="FES CLUSTER ASSEMBLY PROTEIN SUF"/>
    <property type="match status" value="1"/>
</dbReference>
<comment type="similarity">
    <text evidence="1">Belongs to the iron-sulfur cluster assembly SufBD family.</text>
</comment>
<evidence type="ECO:0000313" key="4">
    <source>
        <dbReference type="Proteomes" id="UP000606463"/>
    </source>
</evidence>
<dbReference type="EMBL" id="DQVE01000010">
    <property type="protein sequence ID" value="HIP97902.1"/>
    <property type="molecule type" value="Genomic_DNA"/>
</dbReference>
<dbReference type="GO" id="GO:0016226">
    <property type="term" value="P:iron-sulfur cluster assembly"/>
    <property type="evidence" value="ECO:0007669"/>
    <property type="project" value="InterPro"/>
</dbReference>
<evidence type="ECO:0000259" key="2">
    <source>
        <dbReference type="Pfam" id="PF01458"/>
    </source>
</evidence>
<organism evidence="3 4">
    <name type="scientific">Aquifex aeolicus</name>
    <dbReference type="NCBI Taxonomy" id="63363"/>
    <lineage>
        <taxon>Bacteria</taxon>
        <taxon>Pseudomonadati</taxon>
        <taxon>Aquificota</taxon>
        <taxon>Aquificia</taxon>
        <taxon>Aquificales</taxon>
        <taxon>Aquificaceae</taxon>
        <taxon>Aquifex</taxon>
    </lineage>
</organism>
<evidence type="ECO:0000313" key="3">
    <source>
        <dbReference type="EMBL" id="HIP97902.1"/>
    </source>
</evidence>
<feature type="domain" description="SUF system FeS cluster assembly SufBD core" evidence="2">
    <location>
        <begin position="92"/>
        <end position="310"/>
    </location>
</feature>
<accession>A0A9D0YNN9</accession>
<evidence type="ECO:0000256" key="1">
    <source>
        <dbReference type="ARBA" id="ARBA00043967"/>
    </source>
</evidence>
<reference evidence="3" key="1">
    <citation type="journal article" date="2020" name="ISME J.">
        <title>Gammaproteobacteria mediating utilization of methyl-, sulfur- and petroleum organic compounds in deep ocean hydrothermal plumes.</title>
        <authorList>
            <person name="Zhou Z."/>
            <person name="Liu Y."/>
            <person name="Pan J."/>
            <person name="Cron B.R."/>
            <person name="Toner B.M."/>
            <person name="Anantharaman K."/>
            <person name="Breier J.A."/>
            <person name="Dick G.J."/>
            <person name="Li M."/>
        </authorList>
    </citation>
    <scope>NUCLEOTIDE SEQUENCE</scope>
    <source>
        <strain evidence="3">SZUA-1501</strain>
    </source>
</reference>
<dbReference type="Pfam" id="PF01458">
    <property type="entry name" value="SUFBD_core"/>
    <property type="match status" value="1"/>
</dbReference>
<dbReference type="PANTHER" id="PTHR30508:SF1">
    <property type="entry name" value="UPF0051 PROTEIN ABCI8, CHLOROPLASTIC-RELATED"/>
    <property type="match status" value="1"/>
</dbReference>
<name>A0A9D0YNN9_AQUAO</name>
<dbReference type="InterPro" id="IPR055346">
    <property type="entry name" value="Fe-S_cluster_assembly_SufBD"/>
</dbReference>
<dbReference type="Proteomes" id="UP000606463">
    <property type="component" value="Unassembled WGS sequence"/>
</dbReference>
<proteinExistence type="inferred from homology"/>
<protein>
    <recommendedName>
        <fullName evidence="2">SUF system FeS cluster assembly SufBD core domain-containing protein</fullName>
    </recommendedName>
</protein>
<comment type="caution">
    <text evidence="3">The sequence shown here is derived from an EMBL/GenBank/DDBJ whole genome shotgun (WGS) entry which is preliminary data.</text>
</comment>
<gene>
    <name evidence="3" type="ORF">EYH37_00830</name>
</gene>
<sequence length="313" mass="34590">MNVNLDGRILQGVDFLHKVGVNFKAEDLAFFVDKNEILYKKPIEGIKSEVVPTELGIKMKTVIEPGVKIDYPIALCFGNFNYGDRHVNEQELIVGEGAQVKIYTFALIGPGQSLNRKDLVTVRLGKKAKVELYDIHYHDITSDINFYAELNAYLEEGAYFYNLLKVTDQKSGKFKTKFYGELGPKAVAIVEAKMKATAGDDVVVEDIMRLVGEGSRGLSKSRIIALDGAKAEFKGEAYGEAPNSRCHIDCAEVVKGENVVLKNIPILVSTNDTAKLTHEASIGKIDRKQLETLMAKGLTEEEATDVVVQGMLR</sequence>
<dbReference type="InterPro" id="IPR000825">
    <property type="entry name" value="SUF_FeS_clus_asmbl_SufBD_core"/>
</dbReference>
<dbReference type="AlphaFoldDB" id="A0A9D0YNN9"/>